<evidence type="ECO:0000313" key="1">
    <source>
        <dbReference type="EMBL" id="KAJ7522705.1"/>
    </source>
</evidence>
<proteinExistence type="predicted"/>
<reference evidence="2" key="1">
    <citation type="journal article" date="2024" name="Proc. Natl. Acad. Sci. U.S.A.">
        <title>Extraordinary preservation of gene collinearity over three hundred million years revealed in homosporous lycophytes.</title>
        <authorList>
            <person name="Li C."/>
            <person name="Wickell D."/>
            <person name="Kuo L.Y."/>
            <person name="Chen X."/>
            <person name="Nie B."/>
            <person name="Liao X."/>
            <person name="Peng D."/>
            <person name="Ji J."/>
            <person name="Jenkins J."/>
            <person name="Williams M."/>
            <person name="Shu S."/>
            <person name="Plott C."/>
            <person name="Barry K."/>
            <person name="Rajasekar S."/>
            <person name="Grimwood J."/>
            <person name="Han X."/>
            <person name="Sun S."/>
            <person name="Hou Z."/>
            <person name="He W."/>
            <person name="Dai G."/>
            <person name="Sun C."/>
            <person name="Schmutz J."/>
            <person name="Leebens-Mack J.H."/>
            <person name="Li F.W."/>
            <person name="Wang L."/>
        </authorList>
    </citation>
    <scope>NUCLEOTIDE SEQUENCE [LARGE SCALE GENOMIC DNA]</scope>
    <source>
        <strain evidence="2">cv. PW_Plant_1</strain>
    </source>
</reference>
<dbReference type="EMBL" id="CM055109">
    <property type="protein sequence ID" value="KAJ7522705.1"/>
    <property type="molecule type" value="Genomic_DNA"/>
</dbReference>
<accession>A0ACC2AZ40</accession>
<gene>
    <name evidence="1" type="ORF">O6H91_18G023500</name>
</gene>
<comment type="caution">
    <text evidence="1">The sequence shown here is derived from an EMBL/GenBank/DDBJ whole genome shotgun (WGS) entry which is preliminary data.</text>
</comment>
<keyword evidence="2" id="KW-1185">Reference proteome</keyword>
<evidence type="ECO:0000313" key="2">
    <source>
        <dbReference type="Proteomes" id="UP001162992"/>
    </source>
</evidence>
<dbReference type="Proteomes" id="UP001162992">
    <property type="component" value="Chromosome 18"/>
</dbReference>
<protein>
    <submittedName>
        <fullName evidence="1">Uncharacterized protein</fullName>
    </submittedName>
</protein>
<sequence>MESELYIKSITMVMPAVPSQRQVVTLSGLDMVVRYASYMQRILFYSDTNIGESKSHHRQNIADILKQSLSSVLADFYPLAGRFASDKNDRPFVDCNDAGVEFVEAALERFSLQDISLTFPKSPDLFKKLVRMNGISRSDSPDIPLLSVQLTWFESGTFSLGLAYNHLFMDGHSFWYFLNSWSQSARGESLTVIPILKRTLLLDAGCVHPPSLAGYRCLYSSGAINISKLPQPLHDQSFQNRWYKFSGRRIQKLKLLAMESYPERPPFSSFEVVCAHVWRSVTVARALNDGEQTSFLFAVDCRRRIDPALPESYFGNASCAACATTTAGELTRKCLSYAANMIHEASRAITNESTRTFLHWCKQQESSHLQMPRMNKGYDLFCGSSHRFPVYETDFGWGPPMTVRTPALPSDGVMLLFPCSDDAKGIEVCLHLSLDTYSRLETDFPLL</sequence>
<organism evidence="1 2">
    <name type="scientific">Diphasiastrum complanatum</name>
    <name type="common">Issler's clubmoss</name>
    <name type="synonym">Lycopodium complanatum</name>
    <dbReference type="NCBI Taxonomy" id="34168"/>
    <lineage>
        <taxon>Eukaryota</taxon>
        <taxon>Viridiplantae</taxon>
        <taxon>Streptophyta</taxon>
        <taxon>Embryophyta</taxon>
        <taxon>Tracheophyta</taxon>
        <taxon>Lycopodiopsida</taxon>
        <taxon>Lycopodiales</taxon>
        <taxon>Lycopodiaceae</taxon>
        <taxon>Lycopodioideae</taxon>
        <taxon>Diphasiastrum</taxon>
    </lineage>
</organism>
<name>A0ACC2AZ40_DIPCM</name>